<dbReference type="OrthoDB" id="9797456at2"/>
<dbReference type="STRING" id="57704.SAMN04489793_1241"/>
<keyword evidence="3" id="KW-1185">Reference proteome</keyword>
<organism evidence="2 3">
    <name type="scientific">Tsukamurella tyrosinosolvens</name>
    <dbReference type="NCBI Taxonomy" id="57704"/>
    <lineage>
        <taxon>Bacteria</taxon>
        <taxon>Bacillati</taxon>
        <taxon>Actinomycetota</taxon>
        <taxon>Actinomycetes</taxon>
        <taxon>Mycobacteriales</taxon>
        <taxon>Tsukamurellaceae</taxon>
        <taxon>Tsukamurella</taxon>
    </lineage>
</organism>
<evidence type="ECO:0000259" key="1">
    <source>
        <dbReference type="PROSITE" id="PS51186"/>
    </source>
</evidence>
<dbReference type="InterPro" id="IPR016181">
    <property type="entry name" value="Acyl_CoA_acyltransferase"/>
</dbReference>
<sequence length="229" mass="23592">MFSSAVDGYWRSVFSGPYAGSPFRYVVSPGLEDGLHLATLTSPDGAVAAAATPAAAAAIGQPADASALDIALAAAGMRLHGADHVFYLPEASHADRRARGLHPAVRTLGGDDLAAFHAFEAAASREDVDAALVDLDDDLAVGVFDGDRLVAAGSSYPFRGSNLWDLGVLTLPASRGRGYALAVVNALAQAAFEAGGEPQYRCQTDNAASIALAGTAGFVRFGDWDVVER</sequence>
<reference evidence="3" key="1">
    <citation type="submission" date="2016-10" db="EMBL/GenBank/DDBJ databases">
        <authorList>
            <person name="Varghese N."/>
            <person name="Submissions S."/>
        </authorList>
    </citation>
    <scope>NUCLEOTIDE SEQUENCE [LARGE SCALE GENOMIC DNA]</scope>
    <source>
        <strain evidence="3">DSM 44234</strain>
    </source>
</reference>
<proteinExistence type="predicted"/>
<gene>
    <name evidence="2" type="ORF">SAMN04489793_1241</name>
</gene>
<dbReference type="EMBL" id="FNSA01000003">
    <property type="protein sequence ID" value="SEB97533.1"/>
    <property type="molecule type" value="Genomic_DNA"/>
</dbReference>
<protein>
    <submittedName>
        <fullName evidence="2">Acetyltransferase (GNAT) family protein</fullName>
    </submittedName>
</protein>
<evidence type="ECO:0000313" key="3">
    <source>
        <dbReference type="Proteomes" id="UP000182241"/>
    </source>
</evidence>
<dbReference type="Proteomes" id="UP000182241">
    <property type="component" value="Unassembled WGS sequence"/>
</dbReference>
<dbReference type="InterPro" id="IPR000182">
    <property type="entry name" value="GNAT_dom"/>
</dbReference>
<evidence type="ECO:0000313" key="2">
    <source>
        <dbReference type="EMBL" id="SEB97533.1"/>
    </source>
</evidence>
<dbReference type="RefSeq" id="WP_068740976.1">
    <property type="nucleotide sequence ID" value="NZ_FNSA01000003.1"/>
</dbReference>
<dbReference type="AlphaFoldDB" id="A0A1H4NQK5"/>
<feature type="domain" description="N-acetyltransferase" evidence="1">
    <location>
        <begin position="103"/>
        <end position="229"/>
    </location>
</feature>
<dbReference type="SUPFAM" id="SSF55729">
    <property type="entry name" value="Acyl-CoA N-acyltransferases (Nat)"/>
    <property type="match status" value="1"/>
</dbReference>
<dbReference type="Pfam" id="PF00583">
    <property type="entry name" value="Acetyltransf_1"/>
    <property type="match status" value="1"/>
</dbReference>
<dbReference type="Gene3D" id="3.40.630.30">
    <property type="match status" value="1"/>
</dbReference>
<keyword evidence="2" id="KW-0808">Transferase</keyword>
<name>A0A1H4NQK5_TSUTY</name>
<accession>A0A1H4NQK5</accession>
<dbReference type="PROSITE" id="PS51186">
    <property type="entry name" value="GNAT"/>
    <property type="match status" value="1"/>
</dbReference>
<dbReference type="GO" id="GO:0016747">
    <property type="term" value="F:acyltransferase activity, transferring groups other than amino-acyl groups"/>
    <property type="evidence" value="ECO:0007669"/>
    <property type="project" value="InterPro"/>
</dbReference>